<keyword evidence="4" id="KW-0175">Coiled coil</keyword>
<dbReference type="SUPFAM" id="SSF52540">
    <property type="entry name" value="P-loop containing nucleoside triphosphate hydrolases"/>
    <property type="match status" value="1"/>
</dbReference>
<dbReference type="PANTHER" id="PTHR32114">
    <property type="entry name" value="ABC TRANSPORTER ABCH.3"/>
    <property type="match status" value="1"/>
</dbReference>
<feature type="domain" description="Rad50/SbcC-type AAA" evidence="5">
    <location>
        <begin position="5"/>
        <end position="217"/>
    </location>
</feature>
<comment type="subunit">
    <text evidence="2">Heterodimer of SbcC and SbcD.</text>
</comment>
<proteinExistence type="inferred from homology"/>
<evidence type="ECO:0000256" key="3">
    <source>
        <dbReference type="ARBA" id="ARBA00013368"/>
    </source>
</evidence>
<protein>
    <recommendedName>
        <fullName evidence="3">Nuclease SbcCD subunit C</fullName>
    </recommendedName>
</protein>
<organism evidence="6 7">
    <name type="scientific">Glutamicibacter creatinolyticus</name>
    <dbReference type="NCBI Taxonomy" id="162496"/>
    <lineage>
        <taxon>Bacteria</taxon>
        <taxon>Bacillati</taxon>
        <taxon>Actinomycetota</taxon>
        <taxon>Actinomycetes</taxon>
        <taxon>Micrococcales</taxon>
        <taxon>Micrococcaceae</taxon>
        <taxon>Glutamicibacter</taxon>
    </lineage>
</organism>
<evidence type="ECO:0000256" key="1">
    <source>
        <dbReference type="ARBA" id="ARBA00006930"/>
    </source>
</evidence>
<dbReference type="EMBL" id="CP034412">
    <property type="protein sequence ID" value="QCY46831.1"/>
    <property type="molecule type" value="Genomic_DNA"/>
</dbReference>
<name>A0A5B7WRX2_9MICC</name>
<evidence type="ECO:0000259" key="5">
    <source>
        <dbReference type="Pfam" id="PF13476"/>
    </source>
</evidence>
<evidence type="ECO:0000256" key="4">
    <source>
        <dbReference type="SAM" id="Coils"/>
    </source>
</evidence>
<evidence type="ECO:0000313" key="6">
    <source>
        <dbReference type="EMBL" id="QCY46831.1"/>
    </source>
</evidence>
<reference evidence="6 7" key="1">
    <citation type="submission" date="2018-12" db="EMBL/GenBank/DDBJ databases">
        <title>Complete Genome Sequence of Glutamicibacter creatinolyticus strain LGCM259,isolated from an abscess of a 12-year-old mare in Italy.</title>
        <authorList>
            <person name="Santos R.G."/>
            <person name="Silva A.L."/>
            <person name="Seyffert N."/>
            <person name="Castro T.L.P."/>
            <person name="Attili A.R."/>
            <person name="Rifici C."/>
            <person name="Mazzullo G."/>
            <person name="Brenig B."/>
            <person name="Venanzi F."/>
            <person name="Azevedo V."/>
        </authorList>
    </citation>
    <scope>NUCLEOTIDE SEQUENCE [LARGE SCALE GENOMIC DNA]</scope>
    <source>
        <strain evidence="6 7">LGCM 259</strain>
    </source>
</reference>
<dbReference type="Pfam" id="PF13476">
    <property type="entry name" value="AAA_23"/>
    <property type="match status" value="1"/>
</dbReference>
<dbReference type="PANTHER" id="PTHR32114:SF2">
    <property type="entry name" value="ABC TRANSPORTER ABCH.3"/>
    <property type="match status" value="1"/>
</dbReference>
<sequence length="1013" mass="111212">MRIHQLTIQAFGPFAGTEHIDFDELGAAGLFLLDGPTGAGKSSILDAICYAIYGALPGNRQGSRQIRSDHAAEGLAPEVACELSVGTRRFEVTRSPAWMRPSKRAKSGFTEEKAKSALREYVDGEWQALSTRNDEVGQTLGAVLGLDREQFTKVVMLPQGGFADFLRAKDTEREKLLARLFDTSDYAKIEEEFAARLHQERKRTETIEAELAAMENQVRSDATGALQAAAVELPGADEPDLDFDGLQERLETLRQQRAETAKARRADQATASRRHQQLQERQRIFGRLAELRQLETAHAANAEPATAAEERLHLDAKAIQISAYQRQQRDAQQNASAARQQLESRAANFTERFPEREIQYTQQTLQSLATEANELGEQLGSIRSALPAEEQREQLARELLRQQELTGKEQEKSERAEAMIATLAKERDELQAKDLDEVAAAASVQQAEQALQKATEQVAAVKRREELRYVKNKVQVLYDGEASRLRDRQSSLLEAQQTLLNQSAARLAAGLVEGEPCLVCGATEHPGPAVAEAGEELVDEDAVEHLREQVEAQREKTRQVEAKLHAATTRYEEAAAVTGQTTRDEAQQQVAQHQEALKEAQNVRAGVAKLVAQLAKVQHESEKQAQTAAAAKLAHGVAVEKTEALGRELNQLDARLSELRGGYGSLGEKLADLSADHSVLSALHQALSKSLDATAHLEDCSRRWEEERTAVGFADDAAQAQALLEPGVRQELEQLRTTHQKRAAAIETLSASEDVIQARQLEAEGETAPDTGQLERDAAALQEAEETYEQARQAEVVAAASLQRLQEGRDRLARRISDTGPVIESYRRLKALAEVVRGGGENRLKMTLGTYVLAARLEEVTAAATERLQVMSSQRYSLEHDDTARGNAKSGLGIRVHDSWTGKYRETQTLSGGETFMASLSLALGLADVISHHSGAVDMQTLFVDEGFGSLDTETLEQVMEALESLRSGGRVIGVVSHVSEMKQRITNRLTVTKAREGSTISTNAERSLLTLS</sequence>
<dbReference type="GO" id="GO:0006302">
    <property type="term" value="P:double-strand break repair"/>
    <property type="evidence" value="ECO:0007669"/>
    <property type="project" value="InterPro"/>
</dbReference>
<gene>
    <name evidence="6" type="ORF">GcLGCM259_1086</name>
</gene>
<dbReference type="RefSeq" id="WP_138925992.1">
    <property type="nucleotide sequence ID" value="NZ_CP034412.1"/>
</dbReference>
<dbReference type="GO" id="GO:0016887">
    <property type="term" value="F:ATP hydrolysis activity"/>
    <property type="evidence" value="ECO:0007669"/>
    <property type="project" value="InterPro"/>
</dbReference>
<dbReference type="Gene3D" id="3.40.50.300">
    <property type="entry name" value="P-loop containing nucleotide triphosphate hydrolases"/>
    <property type="match status" value="2"/>
</dbReference>
<dbReference type="KEGG" id="gcr:GcLGCM259_1086"/>
<dbReference type="Proteomes" id="UP000307000">
    <property type="component" value="Chromosome"/>
</dbReference>
<feature type="coiled-coil region" evidence="4">
    <location>
        <begin position="543"/>
        <end position="603"/>
    </location>
</feature>
<dbReference type="InterPro" id="IPR027417">
    <property type="entry name" value="P-loop_NTPase"/>
</dbReference>
<dbReference type="Pfam" id="PF13558">
    <property type="entry name" value="SbcC_Walker_B"/>
    <property type="match status" value="1"/>
</dbReference>
<dbReference type="InterPro" id="IPR038729">
    <property type="entry name" value="Rad50/SbcC_AAA"/>
</dbReference>
<dbReference type="AlphaFoldDB" id="A0A5B7WRX2"/>
<evidence type="ECO:0000256" key="2">
    <source>
        <dbReference type="ARBA" id="ARBA00011322"/>
    </source>
</evidence>
<comment type="similarity">
    <text evidence="1">Belongs to the SMC family. SbcC subfamily.</text>
</comment>
<evidence type="ECO:0000313" key="7">
    <source>
        <dbReference type="Proteomes" id="UP000307000"/>
    </source>
</evidence>
<feature type="coiled-coil region" evidence="4">
    <location>
        <begin position="321"/>
        <end position="352"/>
    </location>
</feature>
<feature type="coiled-coil region" evidence="4">
    <location>
        <begin position="413"/>
        <end position="464"/>
    </location>
</feature>
<keyword evidence="7" id="KW-1185">Reference proteome</keyword>
<accession>A0A5B7WRX2</accession>